<evidence type="ECO:0000313" key="1">
    <source>
        <dbReference type="EMBL" id="KKE85672.1"/>
    </source>
</evidence>
<dbReference type="PATRIC" id="fig|1129367.4.peg.261"/>
<organism evidence="1 2">
    <name type="scientific">Pseudoalteromonas luteoviolacea S4054</name>
    <dbReference type="NCBI Taxonomy" id="1129367"/>
    <lineage>
        <taxon>Bacteria</taxon>
        <taxon>Pseudomonadati</taxon>
        <taxon>Pseudomonadota</taxon>
        <taxon>Gammaproteobacteria</taxon>
        <taxon>Alteromonadales</taxon>
        <taxon>Pseudoalteromonadaceae</taxon>
        <taxon>Pseudoalteromonas</taxon>
    </lineage>
</organism>
<dbReference type="Proteomes" id="UP000033434">
    <property type="component" value="Unassembled WGS sequence"/>
</dbReference>
<sequence>MKGKIIEKRTDNTVLVEYYIDGKKEKEVMRLSCEKHCDKKDLKGLVVYFEKENRDVYGRYLVCSIKR</sequence>
<gene>
    <name evidence="1" type="ORF">N479_25270</name>
</gene>
<reference evidence="1 2" key="1">
    <citation type="journal article" date="2015" name="BMC Genomics">
        <title>Genome mining reveals unlocked bioactive potential of marine Gram-negative bacteria.</title>
        <authorList>
            <person name="Machado H."/>
            <person name="Sonnenschein E.C."/>
            <person name="Melchiorsen J."/>
            <person name="Gram L."/>
        </authorList>
    </citation>
    <scope>NUCLEOTIDE SEQUENCE [LARGE SCALE GENOMIC DNA]</scope>
    <source>
        <strain evidence="1 2">S4054</strain>
    </source>
</reference>
<protein>
    <submittedName>
        <fullName evidence="1">Uncharacterized protein</fullName>
    </submittedName>
</protein>
<dbReference type="RefSeq" id="WP_046354169.1">
    <property type="nucleotide sequence ID" value="NZ_AUXW01000016.1"/>
</dbReference>
<dbReference type="AlphaFoldDB" id="A0A0F6AHI3"/>
<evidence type="ECO:0000313" key="2">
    <source>
        <dbReference type="Proteomes" id="UP000033434"/>
    </source>
</evidence>
<proteinExistence type="predicted"/>
<name>A0A0F6AHI3_9GAMM</name>
<dbReference type="EMBL" id="AUXW01000016">
    <property type="protein sequence ID" value="KKE85672.1"/>
    <property type="molecule type" value="Genomic_DNA"/>
</dbReference>
<comment type="caution">
    <text evidence="1">The sequence shown here is derived from an EMBL/GenBank/DDBJ whole genome shotgun (WGS) entry which is preliminary data.</text>
</comment>
<accession>A0A0F6AHI3</accession>